<comment type="caution">
    <text evidence="1">The sequence shown here is derived from an EMBL/GenBank/DDBJ whole genome shotgun (WGS) entry which is preliminary data.</text>
</comment>
<accession>A0A4Y2BIQ9</accession>
<sequence>PFTALPYGIFGTRKEKPIFKVENMSNFQQMIRNDGIQKNLKSNTQSAYSNFRPRCGSGKAKICLHFHLASSLEMKLEIPRVEEEESGWQEFWDFEPCLKPNFGTSVNALPNFSSKMDKKNRS</sequence>
<feature type="non-terminal residue" evidence="1">
    <location>
        <position position="1"/>
    </location>
</feature>
<gene>
    <name evidence="1" type="ORF">AVEN_168648_1</name>
    <name evidence="2" type="ORF">AVEN_200269_1</name>
</gene>
<evidence type="ECO:0000313" key="2">
    <source>
        <dbReference type="EMBL" id="GBL91491.1"/>
    </source>
</evidence>
<evidence type="ECO:0000313" key="3">
    <source>
        <dbReference type="Proteomes" id="UP000499080"/>
    </source>
</evidence>
<dbReference type="EMBL" id="BGPR01083454">
    <property type="protein sequence ID" value="GBL91491.1"/>
    <property type="molecule type" value="Genomic_DNA"/>
</dbReference>
<keyword evidence="3" id="KW-1185">Reference proteome</keyword>
<dbReference type="Proteomes" id="UP000499080">
    <property type="component" value="Unassembled WGS sequence"/>
</dbReference>
<dbReference type="AlphaFoldDB" id="A0A4Y2BIQ9"/>
<evidence type="ECO:0000313" key="1">
    <source>
        <dbReference type="EMBL" id="GBL91469.1"/>
    </source>
</evidence>
<protein>
    <submittedName>
        <fullName evidence="1">Uncharacterized protein</fullName>
    </submittedName>
</protein>
<proteinExistence type="predicted"/>
<name>A0A4Y2BIQ9_ARAVE</name>
<reference evidence="1 3" key="1">
    <citation type="journal article" date="2019" name="Sci. Rep.">
        <title>Orb-weaving spider Araneus ventricosus genome elucidates the spidroin gene catalogue.</title>
        <authorList>
            <person name="Kono N."/>
            <person name="Nakamura H."/>
            <person name="Ohtoshi R."/>
            <person name="Moran D.A.P."/>
            <person name="Shinohara A."/>
            <person name="Yoshida Y."/>
            <person name="Fujiwara M."/>
            <person name="Mori M."/>
            <person name="Tomita M."/>
            <person name="Arakawa K."/>
        </authorList>
    </citation>
    <scope>NUCLEOTIDE SEQUENCE [LARGE SCALE GENOMIC DNA]</scope>
</reference>
<dbReference type="EMBL" id="BGPR01083452">
    <property type="protein sequence ID" value="GBL91469.1"/>
    <property type="molecule type" value="Genomic_DNA"/>
</dbReference>
<organism evidence="1 3">
    <name type="scientific">Araneus ventricosus</name>
    <name type="common">Orbweaver spider</name>
    <name type="synonym">Epeira ventricosa</name>
    <dbReference type="NCBI Taxonomy" id="182803"/>
    <lineage>
        <taxon>Eukaryota</taxon>
        <taxon>Metazoa</taxon>
        <taxon>Ecdysozoa</taxon>
        <taxon>Arthropoda</taxon>
        <taxon>Chelicerata</taxon>
        <taxon>Arachnida</taxon>
        <taxon>Araneae</taxon>
        <taxon>Araneomorphae</taxon>
        <taxon>Entelegynae</taxon>
        <taxon>Araneoidea</taxon>
        <taxon>Araneidae</taxon>
        <taxon>Araneus</taxon>
    </lineage>
</organism>